<name>A0ACD0NSZ4_9BASI</name>
<protein>
    <submittedName>
        <fullName evidence="1">Uncharacterized protein</fullName>
    </submittedName>
</protein>
<reference evidence="1 2" key="1">
    <citation type="journal article" date="2018" name="Mol. Biol. Evol.">
        <title>Broad Genomic Sampling Reveals a Smut Pathogenic Ancestry of the Fungal Clade Ustilaginomycotina.</title>
        <authorList>
            <person name="Kijpornyongpan T."/>
            <person name="Mondo S.J."/>
            <person name="Barry K."/>
            <person name="Sandor L."/>
            <person name="Lee J."/>
            <person name="Lipzen A."/>
            <person name="Pangilinan J."/>
            <person name="LaButti K."/>
            <person name="Hainaut M."/>
            <person name="Henrissat B."/>
            <person name="Grigoriev I.V."/>
            <person name="Spatafora J.W."/>
            <person name="Aime M.C."/>
        </authorList>
    </citation>
    <scope>NUCLEOTIDE SEQUENCE [LARGE SCALE GENOMIC DNA]</scope>
    <source>
        <strain evidence="1 2">SA 807</strain>
    </source>
</reference>
<sequence length="211" mass="23489">MTERETCLSRSKRGNQPRHSPAEWRDPFPPPPLLASQQSADHTPVWRVRLGRVQQSAAKHSQAGEVHTCSTVPRQGGEREGERARLGSSPSSKWLLLLSLSLSSPPLFTALLHADSASVHGSVHVTPVRLPLSSSLLLLLFYQVLFPFQIRHTAVMRMWSHSSTFRSLIHNRLSTSFPPSQLTRTEPSHNPYPSASPDSEREQIQSGVNQP</sequence>
<evidence type="ECO:0000313" key="1">
    <source>
        <dbReference type="EMBL" id="PWN48925.1"/>
    </source>
</evidence>
<gene>
    <name evidence="1" type="ORF">IE53DRAFT_172103</name>
</gene>
<proteinExistence type="predicted"/>
<keyword evidence="2" id="KW-1185">Reference proteome</keyword>
<dbReference type="Proteomes" id="UP000245626">
    <property type="component" value="Unassembled WGS sequence"/>
</dbReference>
<dbReference type="EMBL" id="KZ820123">
    <property type="protein sequence ID" value="PWN48925.1"/>
    <property type="molecule type" value="Genomic_DNA"/>
</dbReference>
<evidence type="ECO:0000313" key="2">
    <source>
        <dbReference type="Proteomes" id="UP000245626"/>
    </source>
</evidence>
<accession>A0ACD0NSZ4</accession>
<organism evidence="1 2">
    <name type="scientific">Violaceomyces palustris</name>
    <dbReference type="NCBI Taxonomy" id="1673888"/>
    <lineage>
        <taxon>Eukaryota</taxon>
        <taxon>Fungi</taxon>
        <taxon>Dikarya</taxon>
        <taxon>Basidiomycota</taxon>
        <taxon>Ustilaginomycotina</taxon>
        <taxon>Ustilaginomycetes</taxon>
        <taxon>Violaceomycetales</taxon>
        <taxon>Violaceomycetaceae</taxon>
        <taxon>Violaceomyces</taxon>
    </lineage>
</organism>